<feature type="compositionally biased region" description="Polar residues" evidence="1">
    <location>
        <begin position="15"/>
        <end position="24"/>
    </location>
</feature>
<gene>
    <name evidence="2" type="ordered locus">RB11469</name>
</gene>
<evidence type="ECO:0000256" key="1">
    <source>
        <dbReference type="SAM" id="MobiDB-lite"/>
    </source>
</evidence>
<dbReference type="EMBL" id="BX294153">
    <property type="protein sequence ID" value="CAD79140.1"/>
    <property type="molecule type" value="Genomic_DNA"/>
</dbReference>
<accession>Q7UEA8</accession>
<evidence type="ECO:0000313" key="2">
    <source>
        <dbReference type="EMBL" id="CAD79140.1"/>
    </source>
</evidence>
<reference evidence="2 3" key="1">
    <citation type="journal article" date="2003" name="Proc. Natl. Acad. Sci. U.S.A.">
        <title>Complete genome sequence of the marine planctomycete Pirellula sp. strain 1.</title>
        <authorList>
            <person name="Gloeckner F.O."/>
            <person name="Kube M."/>
            <person name="Bauer M."/>
            <person name="Teeling H."/>
            <person name="Lombardot T."/>
            <person name="Ludwig W."/>
            <person name="Gade D."/>
            <person name="Beck A."/>
            <person name="Borzym K."/>
            <person name="Heitmann K."/>
            <person name="Rabus R."/>
            <person name="Schlesner H."/>
            <person name="Amann R."/>
            <person name="Reinhardt R."/>
        </authorList>
    </citation>
    <scope>NUCLEOTIDE SEQUENCE [LARGE SCALE GENOMIC DNA]</scope>
    <source>
        <strain evidence="3">DSM 10527 / NCIMB 13988 / SH1</strain>
    </source>
</reference>
<proteinExistence type="predicted"/>
<keyword evidence="3" id="KW-1185">Reference proteome</keyword>
<protein>
    <submittedName>
        <fullName evidence="2">Uncharacterized protein</fullName>
    </submittedName>
</protein>
<dbReference type="Proteomes" id="UP000001025">
    <property type="component" value="Chromosome"/>
</dbReference>
<organism evidence="2 3">
    <name type="scientific">Rhodopirellula baltica (strain DSM 10527 / NCIMB 13988 / SH1)</name>
    <dbReference type="NCBI Taxonomy" id="243090"/>
    <lineage>
        <taxon>Bacteria</taxon>
        <taxon>Pseudomonadati</taxon>
        <taxon>Planctomycetota</taxon>
        <taxon>Planctomycetia</taxon>
        <taxon>Pirellulales</taxon>
        <taxon>Pirellulaceae</taxon>
        <taxon>Rhodopirellula</taxon>
    </lineage>
</organism>
<dbReference type="InParanoid" id="Q7UEA8"/>
<name>Q7UEA8_RHOBA</name>
<evidence type="ECO:0000313" key="3">
    <source>
        <dbReference type="Proteomes" id="UP000001025"/>
    </source>
</evidence>
<sequence>MTLVVDLVKNPQAQGSLTRSTTTEHAGHGLSFVQDI</sequence>
<dbReference type="KEGG" id="rba:RB11469"/>
<dbReference type="AlphaFoldDB" id="Q7UEA8"/>
<dbReference type="EnsemblBacteria" id="CAD79140">
    <property type="protein sequence ID" value="CAD79140"/>
    <property type="gene ID" value="RB11469"/>
</dbReference>
<dbReference type="HOGENOM" id="CLU_3358125_0_0_0"/>
<feature type="region of interest" description="Disordered" evidence="1">
    <location>
        <begin position="15"/>
        <end position="36"/>
    </location>
</feature>